<dbReference type="PDB" id="7SHG">
    <property type="method" value="X-ray"/>
    <property type="resolution" value="2.50 A"/>
    <property type="chains" value="A/B=2-626"/>
</dbReference>
<dbReference type="AlphaFoldDB" id="L0EJI9"/>
<evidence type="ECO:0000313" key="1">
    <source>
        <dbReference type="EMBL" id="AGA59921.1"/>
    </source>
</evidence>
<reference evidence="3" key="2">
    <citation type="journal article" date="2022" name="Nat. Chem. Biol.">
        <title>The biosynthetic origin of ribofuranose in bacterial polysaccharides.</title>
        <authorList>
            <person name="Kelly S.D."/>
            <person name="Williams D.M."/>
            <person name="Nothof J.T."/>
            <person name="Kim T."/>
            <person name="Lowary T.L."/>
            <person name="Kimber M.S."/>
            <person name="Whitfield C."/>
        </authorList>
    </citation>
    <scope>X-RAY CRYSTALLOGRAPHY (2.50 ANGSTROMS) OF 2-626 IN COMPLEX WITH MG(2+)</scope>
</reference>
<organism evidence="1 2">
    <name type="scientific">Thermobacillus composti (strain DSM 18247 / JCM 13945 / KWC4)</name>
    <dbReference type="NCBI Taxonomy" id="717605"/>
    <lineage>
        <taxon>Bacteria</taxon>
        <taxon>Bacillati</taxon>
        <taxon>Bacillota</taxon>
        <taxon>Bacilli</taxon>
        <taxon>Bacillales</taxon>
        <taxon>Paenibacillaceae</taxon>
        <taxon>Thermobacillus</taxon>
    </lineage>
</organism>
<dbReference type="GO" id="GO:0046872">
    <property type="term" value="F:metal ion binding"/>
    <property type="evidence" value="ECO:0007669"/>
    <property type="project" value="UniProtKB-KW"/>
</dbReference>
<feature type="binding site" evidence="3">
    <location>
        <position position="208"/>
    </location>
    <ligand>
        <name>Mg(2+)</name>
        <dbReference type="ChEBI" id="CHEBI:18420"/>
    </ligand>
</feature>
<sequence length="763" mass="90246">MLHIKDRIDFDEYEYVFFDIFDTILLRNVYPEYTKMIWSKRMSVQFGDKLTAEEVYQLRSEIEARLCIENEQSGKDKEFHYMQLIEQLYRYFITKKIISDLSIQSFYDICINIETDVEIGVQYVDPHWLELVKHIKSDSRKIKVFCVSDFYLPKATLYSLFDYHGILRYVDEIYVSSEILLTKKSGRLFDFILELHKIAPSNVLMVGDNEISDYKVPIEKGMKAYLIDRTKQFNKYAEHERIHKINTIVGIESQLIKMANDFRKITPFHNIIFSLFYFIKKLHETLVNRGVKDVFFLSREGEYLKKLFDIYQGQEGFRNIQTINTHYLLVSRKATYLPSLKPIESETFNILFRQYRKISAYDFLSSINFTSDAMNLLSTELAFDLQRVEDDFPTSSTFQKLMKSDTFRNIYERERNEQNRLFKKYVDQFNVDLTNGMHIVDVGWKGTIQDNLFNIYNGEVSVFGYYLGIVAAGEMRPGNDKQGILFSSIPVMSSYFGVFNENRAIYEVLLGASHGSAERYNFNESGKIIVETSKNQREFEIYKNIVQHTQQAMEQSFIELCSVLCKKSIDISKYLEIFAKIHAEFILNPNKQELQFFDKLYHFENFGIFEYTEFQTKKNVGINERISNAIQLIKNPNKFFRESFWAPLTLRDAGLSVLIPLYRFYKQRKYFKTMNSEKPMSENYSELKDQIKKLEYMVKDRDEAIANMTRMIDDRDAAIKSMTAMIDDRDAAIKSMTEMINERDTLIQELYNRLEQYKNNNEG</sequence>
<dbReference type="Pfam" id="PF00702">
    <property type="entry name" value="Hydrolase"/>
    <property type="match status" value="1"/>
</dbReference>
<dbReference type="InterPro" id="IPR036412">
    <property type="entry name" value="HAD-like_sf"/>
</dbReference>
<feature type="binding site" evidence="3">
    <location>
        <position position="19"/>
    </location>
    <ligand>
        <name>Mg(2+)</name>
        <dbReference type="ChEBI" id="CHEBI:18420"/>
    </ligand>
</feature>
<dbReference type="RefSeq" id="WP_015256635.1">
    <property type="nucleotide sequence ID" value="NC_019897.1"/>
</dbReference>
<proteinExistence type="evidence at protein level"/>
<accession>L0EJI9</accession>
<dbReference type="Proteomes" id="UP000010795">
    <property type="component" value="Chromosome"/>
</dbReference>
<dbReference type="OrthoDB" id="9816564at2"/>
<name>L0EJI9_THECK</name>
<evidence type="ECO:0000313" key="2">
    <source>
        <dbReference type="Proteomes" id="UP000010795"/>
    </source>
</evidence>
<keyword evidence="3" id="KW-0479">Metal-binding</keyword>
<dbReference type="Gene3D" id="1.10.150.400">
    <property type="match status" value="1"/>
</dbReference>
<dbReference type="SUPFAM" id="SSF56784">
    <property type="entry name" value="HAD-like"/>
    <property type="match status" value="1"/>
</dbReference>
<dbReference type="KEGG" id="tco:Theco_3912"/>
<protein>
    <submittedName>
        <fullName evidence="1">Uncharacterized protein</fullName>
    </submittedName>
</protein>
<keyword evidence="2" id="KW-1185">Reference proteome</keyword>
<keyword evidence="3" id="KW-0002">3D-structure</keyword>
<dbReference type="InterPro" id="IPR023214">
    <property type="entry name" value="HAD_sf"/>
</dbReference>
<dbReference type="STRING" id="717605.Theco_3912"/>
<dbReference type="HOGENOM" id="CLU_017953_2_0_9"/>
<dbReference type="EMBL" id="CP003255">
    <property type="protein sequence ID" value="AGA59921.1"/>
    <property type="molecule type" value="Genomic_DNA"/>
</dbReference>
<dbReference type="SMR" id="L0EJI9"/>
<gene>
    <name evidence="1" type="ordered locus">Theco_3912</name>
</gene>
<dbReference type="eggNOG" id="COG5610">
    <property type="taxonomic scope" value="Bacteria"/>
</dbReference>
<dbReference type="Gene3D" id="3.40.50.1000">
    <property type="entry name" value="HAD superfamily/HAD-like"/>
    <property type="match status" value="1"/>
</dbReference>
<feature type="binding site" evidence="3">
    <location>
        <position position="21"/>
    </location>
    <ligand>
        <name>Mg(2+)</name>
        <dbReference type="ChEBI" id="CHEBI:18420"/>
    </ligand>
</feature>
<evidence type="ECO:0007829" key="3">
    <source>
        <dbReference type="PDB" id="7SHG"/>
    </source>
</evidence>
<reference evidence="2" key="1">
    <citation type="submission" date="2012-01" db="EMBL/GenBank/DDBJ databases">
        <title>Complete sequence of chromosome of Thermobacillus composti KWC4.</title>
        <authorList>
            <person name="Lucas S."/>
            <person name="Han J."/>
            <person name="Lapidus A."/>
            <person name="Cheng J.-F."/>
            <person name="Goodwin L."/>
            <person name="Pitluck S."/>
            <person name="Peters L."/>
            <person name="Ovchinnikova G."/>
            <person name="Teshima H."/>
            <person name="Detter J.C."/>
            <person name="Han C."/>
            <person name="Tapia R."/>
            <person name="Land M."/>
            <person name="Hauser L."/>
            <person name="Kyrpides N."/>
            <person name="Ivanova N."/>
            <person name="Pagani I."/>
            <person name="Anderson I."/>
            <person name="Woyke T."/>
        </authorList>
    </citation>
    <scope>NUCLEOTIDE SEQUENCE [LARGE SCALE GENOMIC DNA]</scope>
    <source>
        <strain evidence="2">DSM 18247 / JCM 13945 / KWC4</strain>
    </source>
</reference>
<dbReference type="SFLD" id="SFLDS00003">
    <property type="entry name" value="Haloacid_Dehalogenase"/>
    <property type="match status" value="1"/>
</dbReference>
<dbReference type="SFLD" id="SFLDG01129">
    <property type="entry name" value="C1.5:_HAD__Beta-PGM__Phosphata"/>
    <property type="match status" value="1"/>
</dbReference>